<evidence type="ECO:0000313" key="3">
    <source>
        <dbReference type="Proteomes" id="UP001203761"/>
    </source>
</evidence>
<dbReference type="InterPro" id="IPR014869">
    <property type="entry name" value="GT-D"/>
</dbReference>
<comment type="caution">
    <text evidence="2">The sequence shown here is derived from an EMBL/GenBank/DDBJ whole genome shotgun (WGS) entry which is preliminary data.</text>
</comment>
<accession>A0ABT0R058</accession>
<dbReference type="EMBL" id="JAKNCJ010000002">
    <property type="protein sequence ID" value="MCL6423251.1"/>
    <property type="molecule type" value="Genomic_DNA"/>
</dbReference>
<keyword evidence="3" id="KW-1185">Reference proteome</keyword>
<gene>
    <name evidence="2" type="ORF">Bequi_07610</name>
</gene>
<organism evidence="2 3">
    <name type="scientific">Brachybacterium equifaecis</name>
    <dbReference type="NCBI Taxonomy" id="2910770"/>
    <lineage>
        <taxon>Bacteria</taxon>
        <taxon>Bacillati</taxon>
        <taxon>Actinomycetota</taxon>
        <taxon>Actinomycetes</taxon>
        <taxon>Micrococcales</taxon>
        <taxon>Dermabacteraceae</taxon>
        <taxon>Brachybacterium</taxon>
    </lineage>
</organism>
<reference evidence="2" key="1">
    <citation type="submission" date="2022-02" db="EMBL/GenBank/DDBJ databases">
        <authorList>
            <person name="Lee M."/>
            <person name="Kim S.-J."/>
            <person name="Jung M.-Y."/>
        </authorList>
    </citation>
    <scope>NUCLEOTIDE SEQUENCE</scope>
    <source>
        <strain evidence="2">JHP9</strain>
    </source>
</reference>
<protein>
    <submittedName>
        <fullName evidence="2">GT-D fold domain-containing glycosyltransferase</fullName>
    </submittedName>
</protein>
<evidence type="ECO:0000313" key="2">
    <source>
        <dbReference type="EMBL" id="MCL6423251.1"/>
    </source>
</evidence>
<dbReference type="Proteomes" id="UP001203761">
    <property type="component" value="Unassembled WGS sequence"/>
</dbReference>
<name>A0ABT0R058_9MICO</name>
<sequence length="315" mass="34661">MSANSFQQRARALARRAVGDRWKLAKSALYAPALMRSRANPLVRAGVSILGPDESIDLLVDSDKSLARFGDGELELIMGVGGPRFQRGSSGLAERLREVLNSSRSDLMLGLTHCLVETAGVTEHERLWWGDFVRRHGRQLAREIPSRRTFLDTMLTRPYIPHDDVDQAMERFGRLRQLWAGRDVLFVEGVYSRSGIGNDLFDDAASITRLIGPPSDAFDHLEEIAAATEELGRDRLVLTSLGPTATVLAHDVSAAGIRCVDIGHLDMEYMWARIGRGRVPLPGRLVNEIAQQAPLDLAPEQAELHASQVAGRIGA</sequence>
<feature type="domain" description="Glycosyltransferase GT-D fold" evidence="1">
    <location>
        <begin position="66"/>
        <end position="288"/>
    </location>
</feature>
<proteinExistence type="predicted"/>
<evidence type="ECO:0000259" key="1">
    <source>
        <dbReference type="Pfam" id="PF08759"/>
    </source>
</evidence>
<dbReference type="RefSeq" id="WP_249737338.1">
    <property type="nucleotide sequence ID" value="NZ_JAKNCJ010000002.1"/>
</dbReference>
<dbReference type="Pfam" id="PF08759">
    <property type="entry name" value="GT-D"/>
    <property type="match status" value="1"/>
</dbReference>